<feature type="transmembrane region" description="Helical" evidence="1">
    <location>
        <begin position="212"/>
        <end position="232"/>
    </location>
</feature>
<feature type="transmembrane region" description="Helical" evidence="1">
    <location>
        <begin position="377"/>
        <end position="399"/>
    </location>
</feature>
<keyword evidence="3" id="KW-1185">Reference proteome</keyword>
<feature type="transmembrane region" description="Helical" evidence="1">
    <location>
        <begin position="335"/>
        <end position="356"/>
    </location>
</feature>
<feature type="transmembrane region" description="Helical" evidence="1">
    <location>
        <begin position="142"/>
        <end position="162"/>
    </location>
</feature>
<dbReference type="Proteomes" id="UP000668403">
    <property type="component" value="Unassembled WGS sequence"/>
</dbReference>
<keyword evidence="1" id="KW-0472">Membrane</keyword>
<feature type="transmembrane region" description="Helical" evidence="1">
    <location>
        <begin position="307"/>
        <end position="329"/>
    </location>
</feature>
<dbReference type="EMBL" id="JAGFBF010000005">
    <property type="protein sequence ID" value="MBO2989861.1"/>
    <property type="molecule type" value="Genomic_DNA"/>
</dbReference>
<reference evidence="2" key="1">
    <citation type="submission" date="2021-03" db="EMBL/GenBank/DDBJ databases">
        <title>Leucobacter chromiisoli sp. nov., isolated from chromium-containing soil of chemical plant.</title>
        <authorList>
            <person name="Xu Z."/>
        </authorList>
    </citation>
    <scope>NUCLEOTIDE SEQUENCE</scope>
    <source>
        <strain evidence="2">K 70/01</strain>
    </source>
</reference>
<proteinExistence type="predicted"/>
<evidence type="ECO:0000256" key="1">
    <source>
        <dbReference type="SAM" id="Phobius"/>
    </source>
</evidence>
<feature type="transmembrane region" description="Helical" evidence="1">
    <location>
        <begin position="481"/>
        <end position="501"/>
    </location>
</feature>
<name>A0A939TK37_9MICO</name>
<dbReference type="RefSeq" id="WP_208238429.1">
    <property type="nucleotide sequence ID" value="NZ_BAAAQU010000002.1"/>
</dbReference>
<sequence length="509" mass="50441">MSRSARPGAPTIGTIGFRVYLALMLALTVGVPVARALVLWGAGPAAVITTETPADVASGTAAAILICWMLSAAAGSHLGPARDTLPRLDLVHATPRARSQQLGRQVRAAFVLWSGIGAAAGLLVACAIGMHAGNSLLERADVMLVGALGGGAVGAGSGLAALVAQRSRTSMRRAVVACGAGAGVLIGGRIVVDRLADATLRGGANGDLAGAAVLVALAVSVLLGVLALPALLRSLDIDTLRAQAVRRLAVGTALLTADARAAQMHLAAPVRRGRNLRWRPRPRARARGARLIWLRDACGLVRTPMRVCGAVIALVLSGAAAGFAGAASVGPTGTMVFGASAALLAYAATATTARGLRAAAFGLDGPSLLPGSRGRLTGAHLVLPLGLAVACASVGGALAHGAGGAVSGAVTAGISVLASAVAAHQGPVPVRLLAPVQTPAGDAAGIVVLTWMWGAALVAAGSGAILAVIGTPSGATSWLETAAPLVTWGSLMLLALTGWLVHRVRSTRG</sequence>
<comment type="caution">
    <text evidence="2">The sequence shown here is derived from an EMBL/GenBank/DDBJ whole genome shotgun (WGS) entry which is preliminary data.</text>
</comment>
<protein>
    <submittedName>
        <fullName evidence="2">Uncharacterized protein</fullName>
    </submittedName>
</protein>
<feature type="transmembrane region" description="Helical" evidence="1">
    <location>
        <begin position="405"/>
        <end position="423"/>
    </location>
</feature>
<organism evidence="2 3">
    <name type="scientific">Leucobacter tardus</name>
    <dbReference type="NCBI Taxonomy" id="501483"/>
    <lineage>
        <taxon>Bacteria</taxon>
        <taxon>Bacillati</taxon>
        <taxon>Actinomycetota</taxon>
        <taxon>Actinomycetes</taxon>
        <taxon>Micrococcales</taxon>
        <taxon>Microbacteriaceae</taxon>
        <taxon>Leucobacter</taxon>
    </lineage>
</organism>
<feature type="transmembrane region" description="Helical" evidence="1">
    <location>
        <begin position="444"/>
        <end position="469"/>
    </location>
</feature>
<feature type="transmembrane region" description="Helical" evidence="1">
    <location>
        <begin position="108"/>
        <end position="130"/>
    </location>
</feature>
<gene>
    <name evidence="2" type="ORF">J4H85_07615</name>
</gene>
<accession>A0A939TK37</accession>
<feature type="transmembrane region" description="Helical" evidence="1">
    <location>
        <begin position="174"/>
        <end position="192"/>
    </location>
</feature>
<dbReference type="AlphaFoldDB" id="A0A939TK37"/>
<keyword evidence="1" id="KW-0812">Transmembrane</keyword>
<keyword evidence="1" id="KW-1133">Transmembrane helix</keyword>
<feature type="transmembrane region" description="Helical" evidence="1">
    <location>
        <begin position="60"/>
        <end position="78"/>
    </location>
</feature>
<evidence type="ECO:0000313" key="3">
    <source>
        <dbReference type="Proteomes" id="UP000668403"/>
    </source>
</evidence>
<evidence type="ECO:0000313" key="2">
    <source>
        <dbReference type="EMBL" id="MBO2989861.1"/>
    </source>
</evidence>
<feature type="transmembrane region" description="Helical" evidence="1">
    <location>
        <begin position="20"/>
        <end position="40"/>
    </location>
</feature>